<evidence type="ECO:0000259" key="3">
    <source>
        <dbReference type="PROSITE" id="PS50883"/>
    </source>
</evidence>
<dbReference type="SMART" id="SM00448">
    <property type="entry name" value="REC"/>
    <property type="match status" value="1"/>
</dbReference>
<dbReference type="Gene3D" id="3.40.50.2300">
    <property type="match status" value="1"/>
</dbReference>
<organism evidence="5 6">
    <name type="scientific">Marinobacterium alkalitolerans</name>
    <dbReference type="NCBI Taxonomy" id="1542925"/>
    <lineage>
        <taxon>Bacteria</taxon>
        <taxon>Pseudomonadati</taxon>
        <taxon>Pseudomonadota</taxon>
        <taxon>Gammaproteobacteria</taxon>
        <taxon>Oceanospirillales</taxon>
        <taxon>Oceanospirillaceae</taxon>
        <taxon>Marinobacterium</taxon>
    </lineage>
</organism>
<dbReference type="SUPFAM" id="SSF52172">
    <property type="entry name" value="CheY-like"/>
    <property type="match status" value="1"/>
</dbReference>
<feature type="modified residue" description="4-aspartylphosphate" evidence="1">
    <location>
        <position position="53"/>
    </location>
</feature>
<feature type="domain" description="GGDEF" evidence="4">
    <location>
        <begin position="253"/>
        <end position="387"/>
    </location>
</feature>
<evidence type="ECO:0000313" key="6">
    <source>
        <dbReference type="Proteomes" id="UP000810171"/>
    </source>
</evidence>
<dbReference type="RefSeq" id="WP_209286027.1">
    <property type="nucleotide sequence ID" value="NZ_JACVEW010000002.1"/>
</dbReference>
<dbReference type="PANTHER" id="PTHR33121">
    <property type="entry name" value="CYCLIC DI-GMP PHOSPHODIESTERASE PDEF"/>
    <property type="match status" value="1"/>
</dbReference>
<dbReference type="InterPro" id="IPR000160">
    <property type="entry name" value="GGDEF_dom"/>
</dbReference>
<dbReference type="InterPro" id="IPR001789">
    <property type="entry name" value="Sig_transdc_resp-reg_receiver"/>
</dbReference>
<dbReference type="Pfam" id="PF00072">
    <property type="entry name" value="Response_reg"/>
    <property type="match status" value="1"/>
</dbReference>
<evidence type="ECO:0000256" key="1">
    <source>
        <dbReference type="PROSITE-ProRule" id="PRU00169"/>
    </source>
</evidence>
<dbReference type="PROSITE" id="PS50883">
    <property type="entry name" value="EAL"/>
    <property type="match status" value="1"/>
</dbReference>
<dbReference type="InterPro" id="IPR029787">
    <property type="entry name" value="Nucleotide_cyclase"/>
</dbReference>
<keyword evidence="1" id="KW-0597">Phosphoprotein</keyword>
<dbReference type="Proteomes" id="UP000810171">
    <property type="component" value="Unassembled WGS sequence"/>
</dbReference>
<dbReference type="PROSITE" id="PS50887">
    <property type="entry name" value="GGDEF"/>
    <property type="match status" value="1"/>
</dbReference>
<dbReference type="InterPro" id="IPR043128">
    <property type="entry name" value="Rev_trsase/Diguanyl_cyclase"/>
</dbReference>
<comment type="caution">
    <text evidence="5">The sequence shown here is derived from an EMBL/GenBank/DDBJ whole genome shotgun (WGS) entry which is preliminary data.</text>
</comment>
<proteinExistence type="predicted"/>
<dbReference type="Gene3D" id="3.20.20.450">
    <property type="entry name" value="EAL domain"/>
    <property type="match status" value="1"/>
</dbReference>
<accession>A0ABS3Z6T6</accession>
<dbReference type="Pfam" id="PF00990">
    <property type="entry name" value="GGDEF"/>
    <property type="match status" value="1"/>
</dbReference>
<dbReference type="InterPro" id="IPR035919">
    <property type="entry name" value="EAL_sf"/>
</dbReference>
<dbReference type="InterPro" id="IPR011006">
    <property type="entry name" value="CheY-like_superfamily"/>
</dbReference>
<keyword evidence="6" id="KW-1185">Reference proteome</keyword>
<dbReference type="CDD" id="cd01948">
    <property type="entry name" value="EAL"/>
    <property type="match status" value="1"/>
</dbReference>
<dbReference type="PROSITE" id="PS50110">
    <property type="entry name" value="RESPONSE_REGULATORY"/>
    <property type="match status" value="1"/>
</dbReference>
<feature type="domain" description="EAL" evidence="3">
    <location>
        <begin position="396"/>
        <end position="650"/>
    </location>
</feature>
<dbReference type="Gene3D" id="3.30.70.270">
    <property type="match status" value="1"/>
</dbReference>
<dbReference type="CDD" id="cd17569">
    <property type="entry name" value="REC_HupR-like"/>
    <property type="match status" value="1"/>
</dbReference>
<dbReference type="InterPro" id="IPR050706">
    <property type="entry name" value="Cyclic-di-GMP_PDE-like"/>
</dbReference>
<evidence type="ECO:0000259" key="2">
    <source>
        <dbReference type="PROSITE" id="PS50110"/>
    </source>
</evidence>
<sequence length="653" mass="72356">MSQKLLIIDDEPAVLRSLKRIFRKKNYEILTAGSAEEGLQTCQAHKPQVILSDFILPGANGSELLQSTSQLVPAPVGILMSGHADLNLVLAALNSGQVFKFITKPWDEEELLDQVQTAFELYNHRVLPPFSPNERECVVCVDERGTMLEPPRGQVDLFQLSALACGESVPGRLPGLNEQKLAHLAHHPGNSITLSNDFGEPQYRACMRARSQGVYELLLTHLVDNETFGQERDLISQCQVQEAINQRLEKAETSSVVACIEVARFRELSRQSGFMAYSRLMTLLCKHIKQFLPHGSVISASGAEQLVVLLPVSEGAAIKHLQGVVEHFARPVEVFDKATLVQVYIGYAIAHPRDAAVDAQVMLQRASSAVHTLVEGGNVGQVHAYDPRFDRDIANRDRLENSLFGALERNEFSLVYQPKVDLSTGKIVGAEALLRWRHHELGLVSPAVFIPLAEENGLIHIIGDWVLAAACAQVRVWRLQGVPSVPISVNLAAPQLRNDSLVNRIKSIIHESGSLPEDLKIELTETSLIQNVQSSYAQIEELRALGIGIALDDFGTGYSSLGYLHQLPIDVLKIDKCFIDEISPGNRRGRLVKHIINMAHDMGFEVIAEGVESPYQLDVLHQYECDIVQGYVYSPPVAPDILRDMIREQPFEM</sequence>
<dbReference type="SUPFAM" id="SSF141868">
    <property type="entry name" value="EAL domain-like"/>
    <property type="match status" value="1"/>
</dbReference>
<protein>
    <submittedName>
        <fullName evidence="5">EAL domain-containing protein</fullName>
    </submittedName>
</protein>
<feature type="domain" description="Response regulatory" evidence="2">
    <location>
        <begin position="4"/>
        <end position="119"/>
    </location>
</feature>
<reference evidence="5 6" key="1">
    <citation type="submission" date="2020-09" db="EMBL/GenBank/DDBJ databases">
        <authorList>
            <person name="Tanuku N.R.S."/>
        </authorList>
    </citation>
    <scope>NUCLEOTIDE SEQUENCE [LARGE SCALE GENOMIC DNA]</scope>
    <source>
        <strain evidence="5 6">AK62</strain>
    </source>
</reference>
<dbReference type="InterPro" id="IPR001633">
    <property type="entry name" value="EAL_dom"/>
</dbReference>
<dbReference type="SMART" id="SM00052">
    <property type="entry name" value="EAL"/>
    <property type="match status" value="1"/>
</dbReference>
<name>A0ABS3Z6T6_9GAMM</name>
<dbReference type="PANTHER" id="PTHR33121:SF79">
    <property type="entry name" value="CYCLIC DI-GMP PHOSPHODIESTERASE PDED-RELATED"/>
    <property type="match status" value="1"/>
</dbReference>
<evidence type="ECO:0000313" key="5">
    <source>
        <dbReference type="EMBL" id="MBP0047410.1"/>
    </source>
</evidence>
<dbReference type="SUPFAM" id="SSF55073">
    <property type="entry name" value="Nucleotide cyclase"/>
    <property type="match status" value="1"/>
</dbReference>
<evidence type="ECO:0000259" key="4">
    <source>
        <dbReference type="PROSITE" id="PS50887"/>
    </source>
</evidence>
<dbReference type="Pfam" id="PF00563">
    <property type="entry name" value="EAL"/>
    <property type="match status" value="1"/>
</dbReference>
<dbReference type="EMBL" id="JACVEW010000002">
    <property type="protein sequence ID" value="MBP0047410.1"/>
    <property type="molecule type" value="Genomic_DNA"/>
</dbReference>
<gene>
    <name evidence="5" type="ORF">H9C73_01575</name>
</gene>